<sequence length="113" mass="11969">MTGTRSTNDILSEGTSWGLFDQVVPMYNSLVISIDIAPNHKANSELLSSLASDQSSFSSFASQSGSGSEVISMSPVSLDSSEIQLAGMVYLCHLLIFILPEGSCQHQGPPFAV</sequence>
<protein>
    <submittedName>
        <fullName evidence="1">Uncharacterized protein</fullName>
    </submittedName>
</protein>
<proteinExistence type="predicted"/>
<gene>
    <name evidence="1" type="ORF">Q7C36_019027</name>
</gene>
<keyword evidence="2" id="KW-1185">Reference proteome</keyword>
<evidence type="ECO:0000313" key="2">
    <source>
        <dbReference type="Proteomes" id="UP001187315"/>
    </source>
</evidence>
<name>A0AA88LVT0_TACVA</name>
<dbReference type="EMBL" id="JAVHJS010000020">
    <property type="protein sequence ID" value="KAK2825100.1"/>
    <property type="molecule type" value="Genomic_DNA"/>
</dbReference>
<dbReference type="AlphaFoldDB" id="A0AA88LVT0"/>
<organism evidence="1 2">
    <name type="scientific">Tachysurus vachellii</name>
    <name type="common">Darkbarbel catfish</name>
    <name type="synonym">Pelteobagrus vachellii</name>
    <dbReference type="NCBI Taxonomy" id="175792"/>
    <lineage>
        <taxon>Eukaryota</taxon>
        <taxon>Metazoa</taxon>
        <taxon>Chordata</taxon>
        <taxon>Craniata</taxon>
        <taxon>Vertebrata</taxon>
        <taxon>Euteleostomi</taxon>
        <taxon>Actinopterygii</taxon>
        <taxon>Neopterygii</taxon>
        <taxon>Teleostei</taxon>
        <taxon>Ostariophysi</taxon>
        <taxon>Siluriformes</taxon>
        <taxon>Bagridae</taxon>
        <taxon>Tachysurus</taxon>
    </lineage>
</organism>
<comment type="caution">
    <text evidence="1">The sequence shown here is derived from an EMBL/GenBank/DDBJ whole genome shotgun (WGS) entry which is preliminary data.</text>
</comment>
<accession>A0AA88LVT0</accession>
<dbReference type="Proteomes" id="UP001187315">
    <property type="component" value="Unassembled WGS sequence"/>
</dbReference>
<reference evidence="1" key="1">
    <citation type="submission" date="2023-08" db="EMBL/GenBank/DDBJ databases">
        <title>Pelteobagrus vachellii genome.</title>
        <authorList>
            <person name="Liu H."/>
        </authorList>
    </citation>
    <scope>NUCLEOTIDE SEQUENCE</scope>
    <source>
        <strain evidence="1">PRFRI_2022a</strain>
        <tissue evidence="1">Muscle</tissue>
    </source>
</reference>
<evidence type="ECO:0000313" key="1">
    <source>
        <dbReference type="EMBL" id="KAK2825100.1"/>
    </source>
</evidence>